<dbReference type="PANTHER" id="PTHR36179">
    <property type="entry name" value="LUD_DOM DOMAIN-CONTAINING PROTEIN"/>
    <property type="match status" value="1"/>
</dbReference>
<comment type="caution">
    <text evidence="2">The sequence shown here is derived from an EMBL/GenBank/DDBJ whole genome shotgun (WGS) entry which is preliminary data.</text>
</comment>
<evidence type="ECO:0000313" key="3">
    <source>
        <dbReference type="Proteomes" id="UP000636891"/>
    </source>
</evidence>
<evidence type="ECO:0000313" key="2">
    <source>
        <dbReference type="EMBL" id="MBC5617688.1"/>
    </source>
</evidence>
<evidence type="ECO:0000259" key="1">
    <source>
        <dbReference type="Pfam" id="PF02589"/>
    </source>
</evidence>
<reference evidence="2 3" key="1">
    <citation type="submission" date="2020-08" db="EMBL/GenBank/DDBJ databases">
        <title>Genome public.</title>
        <authorList>
            <person name="Liu C."/>
            <person name="Sun Q."/>
        </authorList>
    </citation>
    <scope>NUCLEOTIDE SEQUENCE [LARGE SCALE GENOMIC DNA]</scope>
    <source>
        <strain evidence="2 3">New-7</strain>
    </source>
</reference>
<dbReference type="Pfam" id="PF02589">
    <property type="entry name" value="LUD_dom"/>
    <property type="match status" value="1"/>
</dbReference>
<dbReference type="InterPro" id="IPR037171">
    <property type="entry name" value="NagB/RpiA_transferase-like"/>
</dbReference>
<sequence length="216" mass="24134">MNPSEKYWLTRLESCAKALTKNGFSAIVVDRIEDAANAAAEIIEKLAPRTIGYADSRTMHRSGILNVIRQDDRRTLIDGFDPSKERAENLLTRRQALLSDLFLTGANAVTEKGELVWLDMIGNRIAAVAFGPEHVLLFIGRNKLTPDLESARQRIKTLAAPMNALAHATFKTPCRTTARCHDCNSPDRICNGWLILEKCFPKERIAVILINEDLGY</sequence>
<protein>
    <submittedName>
        <fullName evidence="2">Lactate utilization protein</fullName>
    </submittedName>
</protein>
<keyword evidence="3" id="KW-1185">Reference proteome</keyword>
<dbReference type="InterPro" id="IPR003741">
    <property type="entry name" value="LUD_dom"/>
</dbReference>
<accession>A0ABR7CPT7</accession>
<name>A0ABR7CPT7_9BACT</name>
<dbReference type="Proteomes" id="UP000636891">
    <property type="component" value="Unassembled WGS sequence"/>
</dbReference>
<dbReference type="Gene3D" id="3.40.50.10420">
    <property type="entry name" value="NagB/RpiA/CoA transferase-like"/>
    <property type="match status" value="1"/>
</dbReference>
<feature type="domain" description="LUD" evidence="1">
    <location>
        <begin position="13"/>
        <end position="210"/>
    </location>
</feature>
<proteinExistence type="predicted"/>
<dbReference type="PANTHER" id="PTHR36179:SF2">
    <property type="entry name" value="LUD DOMAIN-CONTAINING PROTEIN"/>
    <property type="match status" value="1"/>
</dbReference>
<dbReference type="RefSeq" id="WP_055205115.1">
    <property type="nucleotide sequence ID" value="NZ_JACOOK010000008.1"/>
</dbReference>
<dbReference type="SUPFAM" id="SSF100950">
    <property type="entry name" value="NagB/RpiA/CoA transferase-like"/>
    <property type="match status" value="1"/>
</dbReference>
<organism evidence="2 3">
    <name type="scientific">Alistipes hominis</name>
    <dbReference type="NCBI Taxonomy" id="2763015"/>
    <lineage>
        <taxon>Bacteria</taxon>
        <taxon>Pseudomonadati</taxon>
        <taxon>Bacteroidota</taxon>
        <taxon>Bacteroidia</taxon>
        <taxon>Bacteroidales</taxon>
        <taxon>Rikenellaceae</taxon>
        <taxon>Alistipes</taxon>
    </lineage>
</organism>
<dbReference type="EMBL" id="JACOOK010000008">
    <property type="protein sequence ID" value="MBC5617688.1"/>
    <property type="molecule type" value="Genomic_DNA"/>
</dbReference>
<dbReference type="InterPro" id="IPR024185">
    <property type="entry name" value="FTHF_cligase-like_sf"/>
</dbReference>
<gene>
    <name evidence="2" type="ORF">H8S08_11800</name>
</gene>